<dbReference type="Pfam" id="PF09353">
    <property type="entry name" value="DUF1995"/>
    <property type="match status" value="1"/>
</dbReference>
<feature type="domain" description="DUF1995" evidence="1">
    <location>
        <begin position="81"/>
        <end position="193"/>
    </location>
</feature>
<accession>A0A438J836</accession>
<name>A0A438J836_VITVI</name>
<gene>
    <name evidence="2" type="primary">Os08g0288200</name>
    <name evidence="2" type="ORF">CK203_020164</name>
</gene>
<proteinExistence type="predicted"/>
<dbReference type="InterPro" id="IPR053021">
    <property type="entry name" value="Chloroplast_ADK"/>
</dbReference>
<sequence>MSLLSSLTAILAIYLEEKDNYFLFVHSVIVVCREFLFKDAASICKYVSNQDHVNSLNLSKLTGGDQYSRTEPRNGTLMELVRVLALSFADDGKHVKNCCSSGLCSRFNGEGALAGMPLQLAGTRKILEFMDWGDYGAKGTFINIGSIGSKEVEEQDDLFILVAPQNAVGNCIIDDLKAMTDAAGNRPVILVNPSSRFGF</sequence>
<evidence type="ECO:0000313" key="2">
    <source>
        <dbReference type="EMBL" id="RVX05129.1"/>
    </source>
</evidence>
<dbReference type="GO" id="GO:0016301">
    <property type="term" value="F:kinase activity"/>
    <property type="evidence" value="ECO:0007669"/>
    <property type="project" value="UniProtKB-KW"/>
</dbReference>
<dbReference type="AlphaFoldDB" id="A0A438J836"/>
<keyword evidence="2" id="KW-0418">Kinase</keyword>
<dbReference type="PANTHER" id="PTHR35509:SF6">
    <property type="entry name" value="ADENYLATE KINASE"/>
    <property type="match status" value="1"/>
</dbReference>
<dbReference type="Proteomes" id="UP000288805">
    <property type="component" value="Unassembled WGS sequence"/>
</dbReference>
<dbReference type="PANTHER" id="PTHR35509">
    <property type="entry name" value="DOMAIN PROTEIN, PUTATIVE (DUF1995)-RELATED"/>
    <property type="match status" value="1"/>
</dbReference>
<evidence type="ECO:0000259" key="1">
    <source>
        <dbReference type="Pfam" id="PF09353"/>
    </source>
</evidence>
<dbReference type="EMBL" id="QGNW01000057">
    <property type="protein sequence ID" value="RVX05129.1"/>
    <property type="molecule type" value="Genomic_DNA"/>
</dbReference>
<comment type="caution">
    <text evidence="2">The sequence shown here is derived from an EMBL/GenBank/DDBJ whole genome shotgun (WGS) entry which is preliminary data.</text>
</comment>
<organism evidence="2 3">
    <name type="scientific">Vitis vinifera</name>
    <name type="common">Grape</name>
    <dbReference type="NCBI Taxonomy" id="29760"/>
    <lineage>
        <taxon>Eukaryota</taxon>
        <taxon>Viridiplantae</taxon>
        <taxon>Streptophyta</taxon>
        <taxon>Embryophyta</taxon>
        <taxon>Tracheophyta</taxon>
        <taxon>Spermatophyta</taxon>
        <taxon>Magnoliopsida</taxon>
        <taxon>eudicotyledons</taxon>
        <taxon>Gunneridae</taxon>
        <taxon>Pentapetalae</taxon>
        <taxon>rosids</taxon>
        <taxon>Vitales</taxon>
        <taxon>Vitaceae</taxon>
        <taxon>Viteae</taxon>
        <taxon>Vitis</taxon>
    </lineage>
</organism>
<evidence type="ECO:0000313" key="3">
    <source>
        <dbReference type="Proteomes" id="UP000288805"/>
    </source>
</evidence>
<reference evidence="2 3" key="1">
    <citation type="journal article" date="2018" name="PLoS Genet.">
        <title>Population sequencing reveals clonal diversity and ancestral inbreeding in the grapevine cultivar Chardonnay.</title>
        <authorList>
            <person name="Roach M.J."/>
            <person name="Johnson D.L."/>
            <person name="Bohlmann J."/>
            <person name="van Vuuren H.J."/>
            <person name="Jones S.J."/>
            <person name="Pretorius I.S."/>
            <person name="Schmidt S.A."/>
            <person name="Borneman A.R."/>
        </authorList>
    </citation>
    <scope>NUCLEOTIDE SEQUENCE [LARGE SCALE GENOMIC DNA]</scope>
    <source>
        <strain evidence="3">cv. Chardonnay</strain>
        <tissue evidence="2">Leaf</tissue>
    </source>
</reference>
<dbReference type="InterPro" id="IPR018962">
    <property type="entry name" value="DUF1995"/>
</dbReference>
<protein>
    <submittedName>
        <fullName evidence="2">Putative adenylate kinase 5, chloroplastic</fullName>
    </submittedName>
</protein>
<keyword evidence="2" id="KW-0808">Transferase</keyword>